<feature type="binding site" evidence="4">
    <location>
        <position position="139"/>
    </location>
    <ligand>
        <name>Mn(2+)</name>
        <dbReference type="ChEBI" id="CHEBI:29035"/>
        <label>1</label>
    </ligand>
</feature>
<dbReference type="PANTHER" id="PTHR11358">
    <property type="entry name" value="ARGINASE/AGMATINASE"/>
    <property type="match status" value="1"/>
</dbReference>
<keyword evidence="2 4" id="KW-0479">Metal-binding</keyword>
<keyword evidence="4" id="KW-0464">Manganese</keyword>
<comment type="cofactor">
    <cofactor evidence="4">
        <name>Mn(2+)</name>
        <dbReference type="ChEBI" id="CHEBI:29035"/>
    </cofactor>
    <text evidence="4">Binds 2 manganese ions per subunit.</text>
</comment>
<protein>
    <submittedName>
        <fullName evidence="6">Agmatinase</fullName>
    </submittedName>
</protein>
<dbReference type="PIRSF" id="PIRSF036979">
    <property type="entry name" value="Arginase"/>
    <property type="match status" value="1"/>
</dbReference>
<evidence type="ECO:0000313" key="7">
    <source>
        <dbReference type="Proteomes" id="UP000184233"/>
    </source>
</evidence>
<sequence length="300" mass="33278">MKTLGPTKNFLAIDERYSALESSAIAIVSAPYEHTVSYGGGAAKGPKAIVDASAYVEFYDDEFDRELCFDKGIATLKPLRFGKAVDRDALDIIEEQVDALIDMDKFVVTLGGEHTISTAPIAAHFRKYSKMSVLHFDAHSDLRQEYQGSPYSHASFMARVAEFFPTKRISQVGIRAQCIEEARFIKEKGINTFYASAIRRGLHGKAWQKSVVDTLAKDVYVTFDVDCFDPAIMPSTGTPEPDGLLYSETIDVLREVVKSGRRVVGFDVVELAPVKNVSHTDLTTARLIYKMLNIAFSKGR</sequence>
<organism evidence="6 7">
    <name type="scientific">Candidatus Kapaibacterium thiocyanatum</name>
    <dbReference type="NCBI Taxonomy" id="1895771"/>
    <lineage>
        <taxon>Bacteria</taxon>
        <taxon>Pseudomonadati</taxon>
        <taxon>Candidatus Kapaibacteriota</taxon>
        <taxon>Candidatus Kapaibacteriia</taxon>
        <taxon>Candidatus Kapaibacteriales</taxon>
        <taxon>Candidatus Kapaibacteriaceae</taxon>
        <taxon>Candidatus Kapaibacterium</taxon>
    </lineage>
</organism>
<evidence type="ECO:0000256" key="4">
    <source>
        <dbReference type="PIRSR" id="PIRSR036979-1"/>
    </source>
</evidence>
<dbReference type="CDD" id="cd11593">
    <property type="entry name" value="Agmatinase-like_2"/>
    <property type="match status" value="1"/>
</dbReference>
<dbReference type="GO" id="GO:0008783">
    <property type="term" value="F:agmatinase activity"/>
    <property type="evidence" value="ECO:0007669"/>
    <property type="project" value="TreeGrafter"/>
</dbReference>
<dbReference type="PROSITE" id="PS51409">
    <property type="entry name" value="ARGINASE_2"/>
    <property type="match status" value="1"/>
</dbReference>
<dbReference type="AlphaFoldDB" id="A0A1M3KXG4"/>
<evidence type="ECO:0000256" key="5">
    <source>
        <dbReference type="RuleBase" id="RU003684"/>
    </source>
</evidence>
<reference evidence="6 7" key="1">
    <citation type="submission" date="2016-09" db="EMBL/GenBank/DDBJ databases">
        <title>Genome-resolved meta-omics ties microbial dynamics to process performance in biotechnology for thiocyanate degradation.</title>
        <authorList>
            <person name="Kantor R.S."/>
            <person name="Huddy R.J."/>
            <person name="Iyer R."/>
            <person name="Thomas B.C."/>
            <person name="Brown C.T."/>
            <person name="Anantharaman K."/>
            <person name="Tringe S."/>
            <person name="Hettich R.L."/>
            <person name="Harrison S.T."/>
            <person name="Banfield J.F."/>
        </authorList>
    </citation>
    <scope>NUCLEOTIDE SEQUENCE [LARGE SCALE GENOMIC DNA]</scope>
    <source>
        <strain evidence="6">59-99</strain>
    </source>
</reference>
<dbReference type="Gene3D" id="3.40.800.10">
    <property type="entry name" value="Ureohydrolase domain"/>
    <property type="match status" value="1"/>
</dbReference>
<feature type="binding site" evidence="4">
    <location>
        <position position="137"/>
    </location>
    <ligand>
        <name>Mn(2+)</name>
        <dbReference type="ChEBI" id="CHEBI:29035"/>
        <label>1</label>
    </ligand>
</feature>
<feature type="binding site" evidence="4">
    <location>
        <position position="226"/>
    </location>
    <ligand>
        <name>Mn(2+)</name>
        <dbReference type="ChEBI" id="CHEBI:29035"/>
        <label>1</label>
    </ligand>
</feature>
<dbReference type="GO" id="GO:0033389">
    <property type="term" value="P:putrescine biosynthetic process from arginine, via agmatine"/>
    <property type="evidence" value="ECO:0007669"/>
    <property type="project" value="TreeGrafter"/>
</dbReference>
<dbReference type="PANTHER" id="PTHR11358:SF26">
    <property type="entry name" value="GUANIDINO ACID HYDROLASE, MITOCHONDRIAL"/>
    <property type="match status" value="1"/>
</dbReference>
<proteinExistence type="inferred from homology"/>
<name>A0A1M3KXG4_9BACT</name>
<dbReference type="PROSITE" id="PS01053">
    <property type="entry name" value="ARGINASE_1"/>
    <property type="match status" value="1"/>
</dbReference>
<dbReference type="STRING" id="1895771.BGO89_11250"/>
<evidence type="ECO:0000313" key="6">
    <source>
        <dbReference type="EMBL" id="OJX57077.1"/>
    </source>
</evidence>
<feature type="binding site" evidence="4">
    <location>
        <position position="114"/>
    </location>
    <ligand>
        <name>Mn(2+)</name>
        <dbReference type="ChEBI" id="CHEBI:29035"/>
        <label>1</label>
    </ligand>
</feature>
<comment type="caution">
    <text evidence="6">The sequence shown here is derived from an EMBL/GenBank/DDBJ whole genome shotgun (WGS) entry which is preliminary data.</text>
</comment>
<evidence type="ECO:0000256" key="2">
    <source>
        <dbReference type="ARBA" id="ARBA00022723"/>
    </source>
</evidence>
<dbReference type="InterPro" id="IPR006035">
    <property type="entry name" value="Ureohydrolase"/>
</dbReference>
<keyword evidence="3 5" id="KW-0378">Hydrolase</keyword>
<evidence type="ECO:0000256" key="3">
    <source>
        <dbReference type="ARBA" id="ARBA00022801"/>
    </source>
</evidence>
<dbReference type="GO" id="GO:0046872">
    <property type="term" value="F:metal ion binding"/>
    <property type="evidence" value="ECO:0007669"/>
    <property type="project" value="UniProtKB-KW"/>
</dbReference>
<accession>A0A1M3KXG4</accession>
<dbReference type="NCBIfam" id="TIGR01230">
    <property type="entry name" value="agmatinase"/>
    <property type="match status" value="1"/>
</dbReference>
<comment type="similarity">
    <text evidence="1">Belongs to the arginase family. Agmatinase subfamily.</text>
</comment>
<evidence type="ECO:0000256" key="1">
    <source>
        <dbReference type="ARBA" id="ARBA00009227"/>
    </source>
</evidence>
<feature type="binding site" evidence="4">
    <location>
        <position position="224"/>
    </location>
    <ligand>
        <name>Mn(2+)</name>
        <dbReference type="ChEBI" id="CHEBI:29035"/>
        <label>1</label>
    </ligand>
</feature>
<dbReference type="InterPro" id="IPR023696">
    <property type="entry name" value="Ureohydrolase_dom_sf"/>
</dbReference>
<dbReference type="InterPro" id="IPR005925">
    <property type="entry name" value="Agmatinase-rel"/>
</dbReference>
<feature type="binding site" evidence="4">
    <location>
        <position position="141"/>
    </location>
    <ligand>
        <name>Mn(2+)</name>
        <dbReference type="ChEBI" id="CHEBI:29035"/>
        <label>1</label>
    </ligand>
</feature>
<gene>
    <name evidence="6" type="ORF">BGO89_11250</name>
</gene>
<dbReference type="Pfam" id="PF00491">
    <property type="entry name" value="Arginase"/>
    <property type="match status" value="1"/>
</dbReference>
<dbReference type="Proteomes" id="UP000184233">
    <property type="component" value="Unassembled WGS sequence"/>
</dbReference>
<dbReference type="SUPFAM" id="SSF52768">
    <property type="entry name" value="Arginase/deacetylase"/>
    <property type="match status" value="1"/>
</dbReference>
<dbReference type="EMBL" id="MKVH01000024">
    <property type="protein sequence ID" value="OJX57077.1"/>
    <property type="molecule type" value="Genomic_DNA"/>
</dbReference>
<dbReference type="InterPro" id="IPR020855">
    <property type="entry name" value="Ureohydrolase_Mn_BS"/>
</dbReference>